<organism evidence="4 5">
    <name type="scientific">Phyllobacterium zundukense</name>
    <dbReference type="NCBI Taxonomy" id="1867719"/>
    <lineage>
        <taxon>Bacteria</taxon>
        <taxon>Pseudomonadati</taxon>
        <taxon>Pseudomonadota</taxon>
        <taxon>Alphaproteobacteria</taxon>
        <taxon>Hyphomicrobiales</taxon>
        <taxon>Phyllobacteriaceae</taxon>
        <taxon>Phyllobacterium</taxon>
    </lineage>
</organism>
<keyword evidence="5" id="KW-1185">Reference proteome</keyword>
<dbReference type="PANTHER" id="PTHR36698:SF2">
    <property type="entry name" value="MCE_MLAD DOMAIN-CONTAINING PROTEIN"/>
    <property type="match status" value="1"/>
</dbReference>
<evidence type="ECO:0000256" key="2">
    <source>
        <dbReference type="SAM" id="Phobius"/>
    </source>
</evidence>
<dbReference type="RefSeq" id="WP_099998607.1">
    <property type="nucleotide sequence ID" value="NZ_CP017940.1"/>
</dbReference>
<dbReference type="PANTHER" id="PTHR36698">
    <property type="entry name" value="BLL5892 PROTEIN"/>
    <property type="match status" value="1"/>
</dbReference>
<dbReference type="InterPro" id="IPR003399">
    <property type="entry name" value="Mce/MlaD"/>
</dbReference>
<evidence type="ECO:0000256" key="1">
    <source>
        <dbReference type="SAM" id="Coils"/>
    </source>
</evidence>
<feature type="domain" description="Mce/MlaD" evidence="3">
    <location>
        <begin position="46"/>
        <end position="116"/>
    </location>
</feature>
<dbReference type="EMBL" id="MZMT01000037">
    <property type="protein sequence ID" value="PIO43546.1"/>
    <property type="molecule type" value="Genomic_DNA"/>
</dbReference>
<dbReference type="KEGG" id="pht:BLM14_06265"/>
<reference evidence="4 5" key="1">
    <citation type="journal article" date="2017" name="Int J Environ Stud">
        <title>Does the Miocene-Pliocene relict legume Oxytropis triphylla form nitrogen-fixing nodules with a combination of bacterial strains?</title>
        <authorList>
            <person name="Safronova V."/>
            <person name="Belimov A."/>
            <person name="Sazanova A."/>
            <person name="Kuznetsova I."/>
            <person name="Popova J."/>
            <person name="Andronov E."/>
            <person name="Verkhozina A."/>
            <person name="Tikhonovich I."/>
        </authorList>
    </citation>
    <scope>NUCLEOTIDE SEQUENCE [LARGE SCALE GENOMIC DNA]</scope>
    <source>
        <strain evidence="4 5">Tri-38</strain>
    </source>
</reference>
<keyword evidence="1" id="KW-0175">Coiled coil</keyword>
<keyword evidence="2" id="KW-1133">Transmembrane helix</keyword>
<proteinExistence type="predicted"/>
<sequence>METKANYVLVGIFTLVICALAFGFVYWIARYGDRSETATLEIRIVGSVTGLSEGSQVLFNGIKVGSVRRLFIDANNPDAVIAQTEVNATTPITRSTQATLGFAGLTGQAFIELKGGKLNEPNLLEEAAKDDQIARMDADPSVVNNLLQKAQTILERVDGAVGSIESFITEVKGPLVDTVNNTKKFTDALANNSEVIDKFSQSAEDVQAVVKEAREMMTRLNSASTRVDGVLAKLDKQLSDQDGSVVREARETMQSYRAVADNLNAKLGPITDNLNRFSGQGLRDVQALVTESRQSVQRIERAITDLEKNPQRVIFGGGGNVPEYDGRTRR</sequence>
<evidence type="ECO:0000313" key="4">
    <source>
        <dbReference type="EMBL" id="PIO43546.1"/>
    </source>
</evidence>
<feature type="transmembrane region" description="Helical" evidence="2">
    <location>
        <begin position="7"/>
        <end position="29"/>
    </location>
</feature>
<dbReference type="SUPFAM" id="SSF58104">
    <property type="entry name" value="Methyl-accepting chemotaxis protein (MCP) signaling domain"/>
    <property type="match status" value="1"/>
</dbReference>
<name>A0A2N9VVM8_9HYPH</name>
<dbReference type="Proteomes" id="UP000232163">
    <property type="component" value="Unassembled WGS sequence"/>
</dbReference>
<evidence type="ECO:0000313" key="5">
    <source>
        <dbReference type="Proteomes" id="UP000232163"/>
    </source>
</evidence>
<keyword evidence="2" id="KW-0472">Membrane</keyword>
<protein>
    <submittedName>
        <fullName evidence="4">ABC transporter substrate-binding protein</fullName>
    </submittedName>
</protein>
<feature type="coiled-coil region" evidence="1">
    <location>
        <begin position="203"/>
        <end position="309"/>
    </location>
</feature>
<keyword evidence="2" id="KW-0812">Transmembrane</keyword>
<accession>A0A2N9VVM8</accession>
<dbReference type="Pfam" id="PF02470">
    <property type="entry name" value="MlaD"/>
    <property type="match status" value="1"/>
</dbReference>
<dbReference type="OrthoDB" id="9808689at2"/>
<gene>
    <name evidence="4" type="ORF">B5P45_16650</name>
</gene>
<dbReference type="AlphaFoldDB" id="A0A2N9VVM8"/>
<comment type="caution">
    <text evidence="4">The sequence shown here is derived from an EMBL/GenBank/DDBJ whole genome shotgun (WGS) entry which is preliminary data.</text>
</comment>
<evidence type="ECO:0000259" key="3">
    <source>
        <dbReference type="Pfam" id="PF02470"/>
    </source>
</evidence>